<accession>A0A4Y9Z3E6</accession>
<dbReference type="Proteomes" id="UP000814176">
    <property type="component" value="Unassembled WGS sequence"/>
</dbReference>
<dbReference type="GO" id="GO:0032259">
    <property type="term" value="P:methylation"/>
    <property type="evidence" value="ECO:0007669"/>
    <property type="project" value="UniProtKB-KW"/>
</dbReference>
<evidence type="ECO:0000256" key="2">
    <source>
        <dbReference type="ARBA" id="ARBA00022692"/>
    </source>
</evidence>
<proteinExistence type="inferred from homology"/>
<keyword evidence="5" id="KW-0949">S-adenosyl-L-methionine</keyword>
<name>A0A4Y9Z3E6_9APHY</name>
<gene>
    <name evidence="6" type="ORF">C8Q71DRAFT_708626</name>
    <name evidence="7" type="ORF">EVJ58_g987</name>
</gene>
<evidence type="ECO:0000313" key="9">
    <source>
        <dbReference type="Proteomes" id="UP000814176"/>
    </source>
</evidence>
<dbReference type="Pfam" id="PF04140">
    <property type="entry name" value="ICMT"/>
    <property type="match status" value="1"/>
</dbReference>
<dbReference type="EMBL" id="JADCUA010000011">
    <property type="protein sequence ID" value="KAH9836291.1"/>
    <property type="molecule type" value="Genomic_DNA"/>
</dbReference>
<evidence type="ECO:0000256" key="4">
    <source>
        <dbReference type="ARBA" id="ARBA00023136"/>
    </source>
</evidence>
<sequence length="241" mass="26708">MASLYKIPFVLVAAYTTGVALTAPVPKPKEGEIHKEVPRREKIFARIVRSVTASLKVVIWGGAFCETAVILARAYPSHTLAQQVIEHLVWGPASSINRVGISPLFLAGCGIATVSGYLRILCFRALGQLFTYEITIRDGHRLVTSGPYSVVRHPSYTTLMLGVTAVGLTHMAPGSWFRECGLAETTLGKAIAWGYLAWMMYGMFNLTARTPQEDAILKKEFGKEWEEYARRVPYRLIPGIY</sequence>
<dbReference type="Gene3D" id="1.20.120.1630">
    <property type="match status" value="1"/>
</dbReference>
<comment type="subcellular location">
    <subcellularLocation>
        <location evidence="5">Endoplasmic reticulum membrane</location>
        <topology evidence="5">Multi-pass membrane protein</topology>
    </subcellularLocation>
    <subcellularLocation>
        <location evidence="1">Membrane</location>
        <topology evidence="1">Multi-pass membrane protein</topology>
    </subcellularLocation>
</comment>
<keyword evidence="5" id="KW-0256">Endoplasmic reticulum</keyword>
<dbReference type="EC" id="2.1.1.100" evidence="5"/>
<dbReference type="AlphaFoldDB" id="A0A4Y9Z3E6"/>
<dbReference type="PANTHER" id="PTHR12714:SF24">
    <property type="entry name" value="SLR1182 PROTEIN"/>
    <property type="match status" value="1"/>
</dbReference>
<evidence type="ECO:0000313" key="8">
    <source>
        <dbReference type="Proteomes" id="UP000298390"/>
    </source>
</evidence>
<evidence type="ECO:0000256" key="3">
    <source>
        <dbReference type="ARBA" id="ARBA00022989"/>
    </source>
</evidence>
<evidence type="ECO:0000256" key="1">
    <source>
        <dbReference type="ARBA" id="ARBA00004141"/>
    </source>
</evidence>
<keyword evidence="2" id="KW-0812">Transmembrane</keyword>
<dbReference type="EMBL" id="SEKV01000029">
    <property type="protein sequence ID" value="TFY68507.1"/>
    <property type="molecule type" value="Genomic_DNA"/>
</dbReference>
<dbReference type="Proteomes" id="UP000298390">
    <property type="component" value="Unassembled WGS sequence"/>
</dbReference>
<dbReference type="InterPro" id="IPR007269">
    <property type="entry name" value="ICMT_MeTrfase"/>
</dbReference>
<dbReference type="STRING" id="34475.A0A4Y9Z3E6"/>
<organism evidence="7 8">
    <name type="scientific">Rhodofomes roseus</name>
    <dbReference type="NCBI Taxonomy" id="34475"/>
    <lineage>
        <taxon>Eukaryota</taxon>
        <taxon>Fungi</taxon>
        <taxon>Dikarya</taxon>
        <taxon>Basidiomycota</taxon>
        <taxon>Agaricomycotina</taxon>
        <taxon>Agaricomycetes</taxon>
        <taxon>Polyporales</taxon>
        <taxon>Rhodofomes</taxon>
    </lineage>
</organism>
<dbReference type="GeneID" id="72001366"/>
<evidence type="ECO:0000313" key="7">
    <source>
        <dbReference type="EMBL" id="TFY68507.1"/>
    </source>
</evidence>
<keyword evidence="3" id="KW-1133">Transmembrane helix</keyword>
<dbReference type="GO" id="GO:0005789">
    <property type="term" value="C:endoplasmic reticulum membrane"/>
    <property type="evidence" value="ECO:0007669"/>
    <property type="project" value="UniProtKB-SubCell"/>
</dbReference>
<keyword evidence="5" id="KW-0489">Methyltransferase</keyword>
<reference evidence="6 9" key="2">
    <citation type="journal article" date="2021" name="Environ. Microbiol.">
        <title>Gene family expansions and transcriptome signatures uncover fungal adaptations to wood decay.</title>
        <authorList>
            <person name="Hage H."/>
            <person name="Miyauchi S."/>
            <person name="Viragh M."/>
            <person name="Drula E."/>
            <person name="Min B."/>
            <person name="Chaduli D."/>
            <person name="Navarro D."/>
            <person name="Favel A."/>
            <person name="Norest M."/>
            <person name="Lesage-Meessen L."/>
            <person name="Balint B."/>
            <person name="Merenyi Z."/>
            <person name="de Eugenio L."/>
            <person name="Morin E."/>
            <person name="Martinez A.T."/>
            <person name="Baldrian P."/>
            <person name="Stursova M."/>
            <person name="Martinez M.J."/>
            <person name="Novotny C."/>
            <person name="Magnuson J.K."/>
            <person name="Spatafora J.W."/>
            <person name="Maurice S."/>
            <person name="Pangilinan J."/>
            <person name="Andreopoulos W."/>
            <person name="LaButti K."/>
            <person name="Hundley H."/>
            <person name="Na H."/>
            <person name="Kuo A."/>
            <person name="Barry K."/>
            <person name="Lipzen A."/>
            <person name="Henrissat B."/>
            <person name="Riley R."/>
            <person name="Ahrendt S."/>
            <person name="Nagy L.G."/>
            <person name="Grigoriev I.V."/>
            <person name="Martin F."/>
            <person name="Rosso M.N."/>
        </authorList>
    </citation>
    <scope>NUCLEOTIDE SEQUENCE [LARGE SCALE GENOMIC DNA]</scope>
    <source>
        <strain evidence="6 9">CIRM-BRFM 1785</strain>
    </source>
</reference>
<protein>
    <recommendedName>
        <fullName evidence="5">Protein-S-isoprenylcysteine O-methyltransferase</fullName>
        <ecNumber evidence="5">2.1.1.100</ecNumber>
    </recommendedName>
</protein>
<evidence type="ECO:0000256" key="5">
    <source>
        <dbReference type="RuleBase" id="RU362022"/>
    </source>
</evidence>
<comment type="catalytic activity">
    <reaction evidence="5">
        <text>[protein]-C-terminal S-[(2E,6E)-farnesyl]-L-cysteine + S-adenosyl-L-methionine = [protein]-C-terminal S-[(2E,6E)-farnesyl]-L-cysteine methyl ester + S-adenosyl-L-homocysteine</text>
        <dbReference type="Rhea" id="RHEA:21672"/>
        <dbReference type="Rhea" id="RHEA-COMP:12125"/>
        <dbReference type="Rhea" id="RHEA-COMP:12126"/>
        <dbReference type="ChEBI" id="CHEBI:57856"/>
        <dbReference type="ChEBI" id="CHEBI:59789"/>
        <dbReference type="ChEBI" id="CHEBI:90510"/>
        <dbReference type="ChEBI" id="CHEBI:90511"/>
        <dbReference type="EC" id="2.1.1.100"/>
    </reaction>
</comment>
<keyword evidence="9" id="KW-1185">Reference proteome</keyword>
<comment type="similarity">
    <text evidence="5">Belongs to the class VI-like SAM-binding methyltransferase superfamily. Isoprenylcysteine carboxyl methyltransferase family.</text>
</comment>
<dbReference type="OrthoDB" id="422086at2759"/>
<dbReference type="GO" id="GO:0004671">
    <property type="term" value="F:protein C-terminal S-isoprenylcysteine carboxyl O-methyltransferase activity"/>
    <property type="evidence" value="ECO:0007669"/>
    <property type="project" value="UniProtKB-EC"/>
</dbReference>
<dbReference type="RefSeq" id="XP_047778576.1">
    <property type="nucleotide sequence ID" value="XM_047920634.1"/>
</dbReference>
<keyword evidence="5" id="KW-0808">Transferase</keyword>
<evidence type="ECO:0000313" key="6">
    <source>
        <dbReference type="EMBL" id="KAH9836291.1"/>
    </source>
</evidence>
<comment type="caution">
    <text evidence="7">The sequence shown here is derived from an EMBL/GenBank/DDBJ whole genome shotgun (WGS) entry which is preliminary data.</text>
</comment>
<keyword evidence="4" id="KW-0472">Membrane</keyword>
<dbReference type="PANTHER" id="PTHR12714">
    <property type="entry name" value="PROTEIN-S ISOPRENYLCYSTEINE O-METHYLTRANSFERASE"/>
    <property type="match status" value="1"/>
</dbReference>
<reference evidence="7 8" key="1">
    <citation type="submission" date="2019-01" db="EMBL/GenBank/DDBJ databases">
        <title>Genome sequencing of the rare red list fungi Fomitopsis rosea.</title>
        <authorList>
            <person name="Buettner E."/>
            <person name="Kellner H."/>
        </authorList>
    </citation>
    <scope>NUCLEOTIDE SEQUENCE [LARGE SCALE GENOMIC DNA]</scope>
    <source>
        <strain evidence="7 8">DSM 105464</strain>
    </source>
</reference>